<gene>
    <name evidence="2" type="ORF">OLMES_5360</name>
</gene>
<dbReference type="AlphaFoldDB" id="A0A1Y0IGE7"/>
<organism evidence="2 3">
    <name type="scientific">Oleiphilus messinensis</name>
    <dbReference type="NCBI Taxonomy" id="141451"/>
    <lineage>
        <taxon>Bacteria</taxon>
        <taxon>Pseudomonadati</taxon>
        <taxon>Pseudomonadota</taxon>
        <taxon>Gammaproteobacteria</taxon>
        <taxon>Oceanospirillales</taxon>
        <taxon>Oleiphilaceae</taxon>
        <taxon>Oleiphilus</taxon>
    </lineage>
</organism>
<feature type="transmembrane region" description="Helical" evidence="1">
    <location>
        <begin position="12"/>
        <end position="28"/>
    </location>
</feature>
<dbReference type="InterPro" id="IPR025833">
    <property type="entry name" value="GDYXXLXY"/>
</dbReference>
<accession>A0A1Y0IGE7</accession>
<evidence type="ECO:0000313" key="2">
    <source>
        <dbReference type="EMBL" id="ARU59340.1"/>
    </source>
</evidence>
<dbReference type="RefSeq" id="WP_087464026.1">
    <property type="nucleotide sequence ID" value="NZ_CP021425.1"/>
</dbReference>
<dbReference type="Proteomes" id="UP000196027">
    <property type="component" value="Chromosome"/>
</dbReference>
<proteinExistence type="predicted"/>
<dbReference type="OrthoDB" id="4868247at2"/>
<keyword evidence="1" id="KW-0472">Membrane</keyword>
<keyword evidence="3" id="KW-1185">Reference proteome</keyword>
<dbReference type="KEGG" id="ome:OLMES_5360"/>
<dbReference type="Pfam" id="PF14345">
    <property type="entry name" value="GDYXXLXY"/>
    <property type="match status" value="1"/>
</dbReference>
<name>A0A1Y0IGE7_9GAMM</name>
<dbReference type="EMBL" id="CP021425">
    <property type="protein sequence ID" value="ARU59340.1"/>
    <property type="molecule type" value="Genomic_DNA"/>
</dbReference>
<evidence type="ECO:0000313" key="3">
    <source>
        <dbReference type="Proteomes" id="UP000196027"/>
    </source>
</evidence>
<evidence type="ECO:0000256" key="1">
    <source>
        <dbReference type="SAM" id="Phobius"/>
    </source>
</evidence>
<keyword evidence="1" id="KW-1133">Transmembrane helix</keyword>
<reference evidence="2 3" key="1">
    <citation type="submission" date="2017-05" db="EMBL/GenBank/DDBJ databases">
        <title>Genomic insights into alkan degradation activity of Oleiphilus messinensis.</title>
        <authorList>
            <person name="Kozyavkin S.A."/>
            <person name="Slesarev A.I."/>
            <person name="Golyshin P.N."/>
            <person name="Korzhenkov A."/>
            <person name="Golyshina O.N."/>
            <person name="Toshchakov S.V."/>
        </authorList>
    </citation>
    <scope>NUCLEOTIDE SEQUENCE [LARGE SCALE GENOMIC DNA]</scope>
    <source>
        <strain evidence="2 3">ME102</strain>
    </source>
</reference>
<sequence length="178" mass="20506">MASQTRLPAWPLWITVALVILIVNAMVFQKEHLLSEGDTVLLPLAPRDPRSLLQGDFMRLRYELTRQLERTHKSQRSYTGYALLRLNENGVGEYVQSHESPPDLQPNERLIYFRKRGDHVRFASADYFFQEGHGEYYEQAAFGELKVSRSGQALLIGVRDRRYQRLDAPDGSSPASRQ</sequence>
<protein>
    <submittedName>
        <fullName evidence="2">Membrane-anchored protein</fullName>
    </submittedName>
</protein>
<keyword evidence="1" id="KW-0812">Transmembrane</keyword>